<evidence type="ECO:0000313" key="3">
    <source>
        <dbReference type="Proteomes" id="UP000471751"/>
    </source>
</evidence>
<name>A0A6I5RLF8_9PSED</name>
<sequence length="70" mass="7669">MDYLTQSYAERQAQLEAAKAAFFASGGRAVKLAGFTYKPLPFRRHPEPAQKIPKGVQHAPGNSVQKSVQP</sequence>
<organism evidence="2 3">
    <name type="scientific">Pseudomonas laurentiana</name>
    <dbReference type="NCBI Taxonomy" id="2364649"/>
    <lineage>
        <taxon>Bacteria</taxon>
        <taxon>Pseudomonadati</taxon>
        <taxon>Pseudomonadota</taxon>
        <taxon>Gammaproteobacteria</taxon>
        <taxon>Pseudomonadales</taxon>
        <taxon>Pseudomonadaceae</taxon>
        <taxon>Pseudomonas</taxon>
    </lineage>
</organism>
<evidence type="ECO:0000256" key="1">
    <source>
        <dbReference type="SAM" id="MobiDB-lite"/>
    </source>
</evidence>
<protein>
    <submittedName>
        <fullName evidence="2">Uncharacterized protein</fullName>
    </submittedName>
</protein>
<feature type="compositionally biased region" description="Polar residues" evidence="1">
    <location>
        <begin position="60"/>
        <end position="70"/>
    </location>
</feature>
<gene>
    <name evidence="2" type="ORF">G3O07_03190</name>
</gene>
<proteinExistence type="predicted"/>
<accession>A0A6I5RLF8</accession>
<dbReference type="AlphaFoldDB" id="A0A6I5RLF8"/>
<dbReference type="Proteomes" id="UP000471751">
    <property type="component" value="Unassembled WGS sequence"/>
</dbReference>
<keyword evidence="3" id="KW-1185">Reference proteome</keyword>
<feature type="region of interest" description="Disordered" evidence="1">
    <location>
        <begin position="44"/>
        <end position="70"/>
    </location>
</feature>
<evidence type="ECO:0000313" key="2">
    <source>
        <dbReference type="EMBL" id="NES08954.1"/>
    </source>
</evidence>
<reference evidence="2 3" key="1">
    <citation type="submission" date="2020-02" db="EMBL/GenBank/DDBJ databases">
        <title>Broccoli isolated Pseudomonas sp.</title>
        <authorList>
            <person name="Fujikawa T."/>
            <person name="Sawada H."/>
        </authorList>
    </citation>
    <scope>NUCLEOTIDE SEQUENCE [LARGE SCALE GENOMIC DNA]</scope>
    <source>
        <strain evidence="2 3">JCM 32154</strain>
    </source>
</reference>
<comment type="caution">
    <text evidence="2">The sequence shown here is derived from an EMBL/GenBank/DDBJ whole genome shotgun (WGS) entry which is preliminary data.</text>
</comment>
<dbReference type="EMBL" id="JAAHBT010000029">
    <property type="protein sequence ID" value="NES08954.1"/>
    <property type="molecule type" value="Genomic_DNA"/>
</dbReference>